<dbReference type="STRING" id="8840.ENSAPLP00000031266"/>
<dbReference type="Ensembl" id="ENSAPLT00000021387.1">
    <property type="protein sequence ID" value="ENSAPLP00000031266.1"/>
    <property type="gene ID" value="ENSAPLG00000027015.1"/>
</dbReference>
<dbReference type="InterPro" id="IPR013766">
    <property type="entry name" value="Thioredoxin_domain"/>
</dbReference>
<evidence type="ECO:0000313" key="7">
    <source>
        <dbReference type="Ensembl" id="ENSAPLP00000031266.1"/>
    </source>
</evidence>
<dbReference type="GO" id="GO:0005634">
    <property type="term" value="C:nucleus"/>
    <property type="evidence" value="ECO:0007669"/>
    <property type="project" value="TreeGrafter"/>
</dbReference>
<comment type="catalytic activity">
    <reaction evidence="4">
        <text>[protein]-dithiol + NAD(+) = [protein]-disulfide + NADH + H(+)</text>
        <dbReference type="Rhea" id="RHEA:18749"/>
        <dbReference type="Rhea" id="RHEA-COMP:10593"/>
        <dbReference type="Rhea" id="RHEA-COMP:10594"/>
        <dbReference type="ChEBI" id="CHEBI:15378"/>
        <dbReference type="ChEBI" id="CHEBI:29950"/>
        <dbReference type="ChEBI" id="CHEBI:50058"/>
        <dbReference type="ChEBI" id="CHEBI:57540"/>
        <dbReference type="ChEBI" id="CHEBI:57945"/>
        <dbReference type="EC" id="1.8.1.8"/>
    </reaction>
</comment>
<reference evidence="7" key="3">
    <citation type="submission" date="2025-09" db="UniProtKB">
        <authorList>
            <consortium name="Ensembl"/>
        </authorList>
    </citation>
    <scope>IDENTIFICATION</scope>
</reference>
<comment type="catalytic activity">
    <reaction evidence="5">
        <text>[protein]-dithiol + NADP(+) = [protein]-disulfide + NADPH + H(+)</text>
        <dbReference type="Rhea" id="RHEA:18753"/>
        <dbReference type="Rhea" id="RHEA-COMP:10593"/>
        <dbReference type="Rhea" id="RHEA-COMP:10594"/>
        <dbReference type="ChEBI" id="CHEBI:15378"/>
        <dbReference type="ChEBI" id="CHEBI:29950"/>
        <dbReference type="ChEBI" id="CHEBI:50058"/>
        <dbReference type="ChEBI" id="CHEBI:57783"/>
        <dbReference type="ChEBI" id="CHEBI:58349"/>
        <dbReference type="EC" id="1.8.1.8"/>
    </reaction>
</comment>
<evidence type="ECO:0000256" key="3">
    <source>
        <dbReference type="ARBA" id="ARBA00026178"/>
    </source>
</evidence>
<evidence type="ECO:0000256" key="2">
    <source>
        <dbReference type="ARBA" id="ARBA00025782"/>
    </source>
</evidence>
<keyword evidence="8" id="KW-1185">Reference proteome</keyword>
<evidence type="ECO:0000313" key="8">
    <source>
        <dbReference type="Proteomes" id="UP000016666"/>
    </source>
</evidence>
<dbReference type="OMA" id="NWYSPCT"/>
<dbReference type="SUPFAM" id="SSF52833">
    <property type="entry name" value="Thioredoxin-like"/>
    <property type="match status" value="2"/>
</dbReference>
<dbReference type="PANTHER" id="PTHR46472">
    <property type="entry name" value="NUCLEOREDOXIN"/>
    <property type="match status" value="1"/>
</dbReference>
<dbReference type="GO" id="GO:0031397">
    <property type="term" value="P:negative regulation of protein ubiquitination"/>
    <property type="evidence" value="ECO:0007669"/>
    <property type="project" value="TreeGrafter"/>
</dbReference>
<evidence type="ECO:0000256" key="5">
    <source>
        <dbReference type="ARBA" id="ARBA00047804"/>
    </source>
</evidence>
<dbReference type="GO" id="GO:0004791">
    <property type="term" value="F:thioredoxin-disulfide reductase (NADPH) activity"/>
    <property type="evidence" value="ECO:0007669"/>
    <property type="project" value="InterPro"/>
</dbReference>
<dbReference type="CDD" id="cd03009">
    <property type="entry name" value="TryX_like_TryX_NRX"/>
    <property type="match status" value="1"/>
</dbReference>
<name>A0A493TZG3_ANAPP</name>
<evidence type="ECO:0000259" key="6">
    <source>
        <dbReference type="PROSITE" id="PS51352"/>
    </source>
</evidence>
<dbReference type="Proteomes" id="UP000016666">
    <property type="component" value="Chromosome 20"/>
</dbReference>
<comment type="similarity">
    <text evidence="2">Belongs to the nucleoredoxin family.</text>
</comment>
<feature type="domain" description="Thioredoxin" evidence="6">
    <location>
        <begin position="150"/>
        <end position="273"/>
    </location>
</feature>
<dbReference type="AlphaFoldDB" id="A0A493TZG3"/>
<protein>
    <recommendedName>
        <fullName evidence="3">Nucleoredoxin</fullName>
        <ecNumber evidence="1">1.8.1.8</ecNumber>
    </recommendedName>
</protein>
<proteinExistence type="inferred from homology"/>
<dbReference type="PROSITE" id="PS51352">
    <property type="entry name" value="THIOREDOXIN_2"/>
    <property type="match status" value="1"/>
</dbReference>
<reference evidence="7" key="2">
    <citation type="submission" date="2025-08" db="UniProtKB">
        <authorList>
            <consortium name="Ensembl"/>
        </authorList>
    </citation>
    <scope>IDENTIFICATION</scope>
</reference>
<evidence type="ECO:0000256" key="1">
    <source>
        <dbReference type="ARBA" id="ARBA00012612"/>
    </source>
</evidence>
<dbReference type="InterPro" id="IPR012336">
    <property type="entry name" value="Thioredoxin-like_fold"/>
</dbReference>
<dbReference type="InterPro" id="IPR036249">
    <property type="entry name" value="Thioredoxin-like_sf"/>
</dbReference>
<dbReference type="Gene3D" id="3.40.30.10">
    <property type="entry name" value="Glutaredoxin"/>
    <property type="match status" value="2"/>
</dbReference>
<reference evidence="7 8" key="1">
    <citation type="submission" date="2017-10" db="EMBL/GenBank/DDBJ databases">
        <title>A new Pekin duck reference genome.</title>
        <authorList>
            <person name="Hou Z.-C."/>
            <person name="Zhou Z.-K."/>
            <person name="Zhu F."/>
            <person name="Hou S.-S."/>
        </authorList>
    </citation>
    <scope>NUCLEOTIDE SEQUENCE [LARGE SCALE GENOMIC DNA]</scope>
</reference>
<dbReference type="GO" id="GO:0030178">
    <property type="term" value="P:negative regulation of Wnt signaling pathway"/>
    <property type="evidence" value="ECO:0007669"/>
    <property type="project" value="TreeGrafter"/>
</dbReference>
<dbReference type="EC" id="1.8.1.8" evidence="1"/>
<accession>A0A493TZG3</accession>
<dbReference type="Pfam" id="PF13905">
    <property type="entry name" value="Thioredoxin_8"/>
    <property type="match status" value="2"/>
</dbReference>
<dbReference type="FunFam" id="3.40.30.10:FF:000210">
    <property type="entry name" value="nucleoredoxin"/>
    <property type="match status" value="1"/>
</dbReference>
<organism evidence="7 8">
    <name type="scientific">Anas platyrhynchos platyrhynchos</name>
    <name type="common">Northern mallard</name>
    <dbReference type="NCBI Taxonomy" id="8840"/>
    <lineage>
        <taxon>Eukaryota</taxon>
        <taxon>Metazoa</taxon>
        <taxon>Chordata</taxon>
        <taxon>Craniata</taxon>
        <taxon>Vertebrata</taxon>
        <taxon>Euteleostomi</taxon>
        <taxon>Archelosauria</taxon>
        <taxon>Archosauria</taxon>
        <taxon>Dinosauria</taxon>
        <taxon>Saurischia</taxon>
        <taxon>Theropoda</taxon>
        <taxon>Coelurosauria</taxon>
        <taxon>Aves</taxon>
        <taxon>Neognathae</taxon>
        <taxon>Galloanserae</taxon>
        <taxon>Anseriformes</taxon>
        <taxon>Anatidae</taxon>
        <taxon>Anatinae</taxon>
        <taxon>Anas</taxon>
    </lineage>
</organism>
<dbReference type="InterPro" id="IPR045870">
    <property type="entry name" value="TryX_NRX_thioredoxin_dom"/>
</dbReference>
<dbReference type="PANTHER" id="PTHR46472:SF1">
    <property type="entry name" value="NUCLEOREDOXIN"/>
    <property type="match status" value="1"/>
</dbReference>
<sequence length="273" mass="29925">MAGGLAEVLGEVLVAADGEEVAVAALAARGVSLVGLYFGCSLSGPCAQLGASLAAFYGRFRGEAAAAGAQRLEIVFVSAEQEQQQWQEAVRAMPWLALPFADKHRKLKLWNKYRVSNIPSLIFIDASTGKVVCRNGLLVIRDDPEGLEFPWGPKPFSEVVAGPLLRNNGQTLDSSALEGSHVGVYFSAHWCPPCRSLTRVLVESYRKIKEAGQKFEILFVSADRSEDSFKQYFSEMPWVAVPYADEARRSRLNRLYGIQGRKGPRGSPFCCFC</sequence>
<evidence type="ECO:0000256" key="4">
    <source>
        <dbReference type="ARBA" id="ARBA00047388"/>
    </source>
</evidence>